<organism evidence="7 8">
    <name type="scientific">Quillaja saponaria</name>
    <name type="common">Soap bark tree</name>
    <dbReference type="NCBI Taxonomy" id="32244"/>
    <lineage>
        <taxon>Eukaryota</taxon>
        <taxon>Viridiplantae</taxon>
        <taxon>Streptophyta</taxon>
        <taxon>Embryophyta</taxon>
        <taxon>Tracheophyta</taxon>
        <taxon>Spermatophyta</taxon>
        <taxon>Magnoliopsida</taxon>
        <taxon>eudicotyledons</taxon>
        <taxon>Gunneridae</taxon>
        <taxon>Pentapetalae</taxon>
        <taxon>rosids</taxon>
        <taxon>fabids</taxon>
        <taxon>Fabales</taxon>
        <taxon>Quillajaceae</taxon>
        <taxon>Quillaja</taxon>
    </lineage>
</organism>
<feature type="domain" description="Glycoside hydrolase family 5" evidence="6">
    <location>
        <begin position="67"/>
        <end position="352"/>
    </location>
</feature>
<dbReference type="PANTHER" id="PTHR31263">
    <property type="entry name" value="CELLULASE FAMILY PROTEIN (AFU_ORTHOLOGUE AFUA_5G14560)"/>
    <property type="match status" value="1"/>
</dbReference>
<dbReference type="EMBL" id="JARAOO010000014">
    <property type="protein sequence ID" value="KAJ7944981.1"/>
    <property type="molecule type" value="Genomic_DNA"/>
</dbReference>
<feature type="chain" id="PRO_5041999039" evidence="5">
    <location>
        <begin position="27"/>
        <end position="536"/>
    </location>
</feature>
<keyword evidence="5" id="KW-0732">Signal</keyword>
<proteinExistence type="inferred from homology"/>
<gene>
    <name evidence="7" type="ORF">O6P43_034290</name>
</gene>
<name>A0AAD7P7H0_QUISA</name>
<dbReference type="Proteomes" id="UP001163823">
    <property type="component" value="Chromosome 14"/>
</dbReference>
<dbReference type="Pfam" id="PF00150">
    <property type="entry name" value="Cellulase"/>
    <property type="match status" value="1"/>
</dbReference>
<dbReference type="Gene3D" id="3.20.20.80">
    <property type="entry name" value="Glycosidases"/>
    <property type="match status" value="1"/>
</dbReference>
<evidence type="ECO:0000313" key="7">
    <source>
        <dbReference type="EMBL" id="KAJ7944981.1"/>
    </source>
</evidence>
<evidence type="ECO:0000256" key="1">
    <source>
        <dbReference type="ARBA" id="ARBA00005641"/>
    </source>
</evidence>
<feature type="signal peptide" evidence="5">
    <location>
        <begin position="1"/>
        <end position="26"/>
    </location>
</feature>
<dbReference type="GO" id="GO:0004553">
    <property type="term" value="F:hydrolase activity, hydrolyzing O-glycosyl compounds"/>
    <property type="evidence" value="ECO:0007669"/>
    <property type="project" value="InterPro"/>
</dbReference>
<accession>A0AAD7P7H0</accession>
<dbReference type="InterPro" id="IPR017853">
    <property type="entry name" value="GH"/>
</dbReference>
<evidence type="ECO:0000256" key="2">
    <source>
        <dbReference type="ARBA" id="ARBA00022801"/>
    </source>
</evidence>
<reference evidence="7" key="1">
    <citation type="journal article" date="2023" name="Science">
        <title>Elucidation of the pathway for biosynthesis of saponin adjuvants from the soapbark tree.</title>
        <authorList>
            <person name="Reed J."/>
            <person name="Orme A."/>
            <person name="El-Demerdash A."/>
            <person name="Owen C."/>
            <person name="Martin L.B.B."/>
            <person name="Misra R.C."/>
            <person name="Kikuchi S."/>
            <person name="Rejzek M."/>
            <person name="Martin A.C."/>
            <person name="Harkess A."/>
            <person name="Leebens-Mack J."/>
            <person name="Louveau T."/>
            <person name="Stephenson M.J."/>
            <person name="Osbourn A."/>
        </authorList>
    </citation>
    <scope>NUCLEOTIDE SEQUENCE</scope>
    <source>
        <strain evidence="7">S10</strain>
    </source>
</reference>
<comment type="caution">
    <text evidence="7">The sequence shown here is derived from an EMBL/GenBank/DDBJ whole genome shotgun (WGS) entry which is preliminary data.</text>
</comment>
<evidence type="ECO:0000256" key="3">
    <source>
        <dbReference type="ARBA" id="ARBA00023295"/>
    </source>
</evidence>
<keyword evidence="8" id="KW-1185">Reference proteome</keyword>
<dbReference type="GO" id="GO:0000272">
    <property type="term" value="P:polysaccharide catabolic process"/>
    <property type="evidence" value="ECO:0007669"/>
    <property type="project" value="InterPro"/>
</dbReference>
<dbReference type="AlphaFoldDB" id="A0AAD7P7H0"/>
<protein>
    <submittedName>
        <fullName evidence="7">Endoglucanase</fullName>
    </submittedName>
</protein>
<dbReference type="InterPro" id="IPR001547">
    <property type="entry name" value="Glyco_hydro_5"/>
</dbReference>
<comment type="similarity">
    <text evidence="1 4">Belongs to the glycosyl hydrolase 5 (cellulase A) family.</text>
</comment>
<dbReference type="KEGG" id="qsa:O6P43_034290"/>
<evidence type="ECO:0000256" key="5">
    <source>
        <dbReference type="SAM" id="SignalP"/>
    </source>
</evidence>
<evidence type="ECO:0000313" key="8">
    <source>
        <dbReference type="Proteomes" id="UP001163823"/>
    </source>
</evidence>
<dbReference type="PANTHER" id="PTHR31263:SF0">
    <property type="entry name" value="CELLULASE FAMILY PROTEIN (AFU_ORTHOLOGUE AFUA_5G14560)"/>
    <property type="match status" value="1"/>
</dbReference>
<evidence type="ECO:0000259" key="6">
    <source>
        <dbReference type="Pfam" id="PF00150"/>
    </source>
</evidence>
<keyword evidence="3 4" id="KW-0326">Glycosidase</keyword>
<keyword evidence="2 4" id="KW-0378">Hydrolase</keyword>
<evidence type="ECO:0000256" key="4">
    <source>
        <dbReference type="RuleBase" id="RU361153"/>
    </source>
</evidence>
<dbReference type="SUPFAM" id="SSF51445">
    <property type="entry name" value="(Trans)glycosidases"/>
    <property type="match status" value="1"/>
</dbReference>
<sequence length="536" mass="60507">MVNKMMIGKVLLFVYVFAFFASQTTSLPLSTNKRWIVDANSGERVKLACVNWVTHLQPMLAEGLNKQPLSNIASQIANRGFNCVRFTWATYMFTRYANHTVGDTIDNLNIPKMKAEIAKHNPFVLTMTHLQAYDAVIDELGAHGIMVSLDNHVGKPGWCCSQDDDNGFFGDRHYDPEEWLQALAFIANHYKEKPQVIAMSLRNELRGPHQNEHDWYKYVSEGARTIHKNNPKLLVLISGLNYDSDFSYLKKKPLDLEDLGNKLVYETHLYSFTAGAGSTWTAQPVNRVCATTIQGLKDRAGFLMGGDNPTPLFMSEFGVNLEGSSQSDNLWLTCILAYIAGTDMDWALWTLQSSYYLREHHVDGDETFSILDHEWKHLRNKEFPQRFQLVQKKNQEPISALPKSHKMLHPLSGHCFKANNKNELELSDCLKGAGRWSFDGDGSPLRLMGTATCLKVIGDGAPAILSDDCLSQQSSWRRVSLAGLHLAARDENGNQFCLEKVGDQILTKKCICIEDDSKCMDNPQSQWFQLVPTNMD</sequence>